<dbReference type="RefSeq" id="WP_085771525.1">
    <property type="nucleotide sequence ID" value="NZ_AP027149.1"/>
</dbReference>
<organism evidence="6 7">
    <name type="scientific">Methylocystis bryophila</name>
    <dbReference type="NCBI Taxonomy" id="655015"/>
    <lineage>
        <taxon>Bacteria</taxon>
        <taxon>Pseudomonadati</taxon>
        <taxon>Pseudomonadota</taxon>
        <taxon>Alphaproteobacteria</taxon>
        <taxon>Hyphomicrobiales</taxon>
        <taxon>Methylocystaceae</taxon>
        <taxon>Methylocystis</taxon>
    </lineage>
</organism>
<sequence length="513" mass="57111">MVQRRELLRGALGALAAAAVAPPGESAKAQGSVQEQGVPFTRDGLLARARDFLKQPFAAPSAELPDYFARLTREQFEATELLPEARVWASERKNFTIEPLLRGWVYGAPVKIFLVDGGKAELLRPASQQYSFGSQKPPDRLPESAFAGFRVWPSFAAGQTAPGAACLQFLGANFYRAKAAGQRKWGVTARGLSIRTADPGEEYPVFREFYVETPPAGEDTLVIHALLDSASVVGVYTFTLRTNEATILDVELTLLPRVELDHIGLASLAGASFFTPLDQRRLDDIRPAASEMNGLQIHTGGNEWLWRPLSNRNSLQFSSFIDANPKGFGFLTRNRDIAAYQDDDEHWEQRPSIWIEPHHDWGEGSVQLVEIPSESELNQNIVAYWRPKDRLAANSEKKFAYRQFWCWSPPTRPPLAVVSAARSGRGALPKHRRFVVVFSGEALGDPARPPAQASLSAKPGSFLKLHDEFDPASKTHRVVFELDPNGETFSELRLELKVGEEKVSESWIYRWTL</sequence>
<keyword evidence="7" id="KW-1185">Reference proteome</keyword>
<dbReference type="SUPFAM" id="SSF81296">
    <property type="entry name" value="E set domains"/>
    <property type="match status" value="1"/>
</dbReference>
<evidence type="ECO:0000256" key="3">
    <source>
        <dbReference type="ARBA" id="ARBA00009284"/>
    </source>
</evidence>
<dbReference type="GO" id="GO:0030288">
    <property type="term" value="C:outer membrane-bounded periplasmic space"/>
    <property type="evidence" value="ECO:0007669"/>
    <property type="project" value="TreeGrafter"/>
</dbReference>
<evidence type="ECO:0000256" key="2">
    <source>
        <dbReference type="ARBA" id="ARBA00005001"/>
    </source>
</evidence>
<dbReference type="InterPro" id="IPR014756">
    <property type="entry name" value="Ig_E-set"/>
</dbReference>
<name>A0A1W6MUZ1_9HYPH</name>
<evidence type="ECO:0000256" key="1">
    <source>
        <dbReference type="ARBA" id="ARBA00004418"/>
    </source>
</evidence>
<dbReference type="AlphaFoldDB" id="A0A1W6MUZ1"/>
<keyword evidence="4" id="KW-0574">Periplasm</keyword>
<dbReference type="InterPro" id="IPR014718">
    <property type="entry name" value="GH-type_carb-bd"/>
</dbReference>
<dbReference type="InterPro" id="IPR011013">
    <property type="entry name" value="Gal_mutarotase_sf_dom"/>
</dbReference>
<accession>A0A1W6MUZ1</accession>
<dbReference type="Gene3D" id="2.60.40.10">
    <property type="entry name" value="Immunoglobulins"/>
    <property type="match status" value="1"/>
</dbReference>
<comment type="similarity">
    <text evidence="3">Belongs to the OpgD/OpgG family.</text>
</comment>
<dbReference type="InterPro" id="IPR006311">
    <property type="entry name" value="TAT_signal"/>
</dbReference>
<dbReference type="Gene3D" id="2.70.98.10">
    <property type="match status" value="1"/>
</dbReference>
<comment type="pathway">
    <text evidence="2">Glycan metabolism; osmoregulated periplasmic glucan (OPG) biosynthesis.</text>
</comment>
<dbReference type="SUPFAM" id="SSF74650">
    <property type="entry name" value="Galactose mutarotase-like"/>
    <property type="match status" value="1"/>
</dbReference>
<dbReference type="InterPro" id="IPR007444">
    <property type="entry name" value="Glucan_biosyn_MdoG_C"/>
</dbReference>
<dbReference type="PANTHER" id="PTHR30504:SF2">
    <property type="entry name" value="GLUCANS BIOSYNTHESIS PROTEIN G"/>
    <property type="match status" value="1"/>
</dbReference>
<dbReference type="UniPathway" id="UPA00637"/>
<dbReference type="PIRSF" id="PIRSF006281">
    <property type="entry name" value="MdoG"/>
    <property type="match status" value="1"/>
</dbReference>
<dbReference type="Pfam" id="PF04349">
    <property type="entry name" value="MdoG"/>
    <property type="match status" value="1"/>
</dbReference>
<dbReference type="PROSITE" id="PS51318">
    <property type="entry name" value="TAT"/>
    <property type="match status" value="1"/>
</dbReference>
<protein>
    <submittedName>
        <fullName evidence="6">Glucan biosynthesis protein D</fullName>
    </submittedName>
</protein>
<evidence type="ECO:0000256" key="4">
    <source>
        <dbReference type="ARBA" id="ARBA00022764"/>
    </source>
</evidence>
<comment type="subcellular location">
    <subcellularLocation>
        <location evidence="1">Periplasm</location>
    </subcellularLocation>
</comment>
<dbReference type="EMBL" id="CP019948">
    <property type="protein sequence ID" value="ARN81421.1"/>
    <property type="molecule type" value="Genomic_DNA"/>
</dbReference>
<dbReference type="InterPro" id="IPR013783">
    <property type="entry name" value="Ig-like_fold"/>
</dbReference>
<gene>
    <name evidence="6" type="ORF">B1812_10430</name>
</gene>
<dbReference type="Proteomes" id="UP000193978">
    <property type="component" value="Chromosome"/>
</dbReference>
<dbReference type="PANTHER" id="PTHR30504">
    <property type="entry name" value="GLUCANS BIOSYNTHESIS PROTEIN"/>
    <property type="match status" value="1"/>
</dbReference>
<dbReference type="KEGG" id="mbry:B1812_10430"/>
<dbReference type="STRING" id="655015.B1812_10430"/>
<evidence type="ECO:0000313" key="7">
    <source>
        <dbReference type="Proteomes" id="UP000193978"/>
    </source>
</evidence>
<reference evidence="6 7" key="1">
    <citation type="submission" date="2017-02" db="EMBL/GenBank/DDBJ databases">
        <authorList>
            <person name="Peterson S.W."/>
        </authorList>
    </citation>
    <scope>NUCLEOTIDE SEQUENCE [LARGE SCALE GENOMIC DNA]</scope>
    <source>
        <strain evidence="6 7">S285</strain>
    </source>
</reference>
<dbReference type="GO" id="GO:0030246">
    <property type="term" value="F:carbohydrate binding"/>
    <property type="evidence" value="ECO:0007669"/>
    <property type="project" value="InterPro"/>
</dbReference>
<dbReference type="InterPro" id="IPR014438">
    <property type="entry name" value="Glucan_biosyn_MdoG/MdoD"/>
</dbReference>
<feature type="domain" description="Glucan biosynthesis periplasmic MdoG C-terminal" evidence="5">
    <location>
        <begin position="40"/>
        <end position="511"/>
    </location>
</feature>
<dbReference type="GO" id="GO:0003824">
    <property type="term" value="F:catalytic activity"/>
    <property type="evidence" value="ECO:0007669"/>
    <property type="project" value="InterPro"/>
</dbReference>
<dbReference type="GO" id="GO:0051274">
    <property type="term" value="P:beta-glucan biosynthetic process"/>
    <property type="evidence" value="ECO:0007669"/>
    <property type="project" value="TreeGrafter"/>
</dbReference>
<proteinExistence type="inferred from homology"/>
<dbReference type="OrthoDB" id="9777817at2"/>
<evidence type="ECO:0000259" key="5">
    <source>
        <dbReference type="Pfam" id="PF04349"/>
    </source>
</evidence>
<evidence type="ECO:0000313" key="6">
    <source>
        <dbReference type="EMBL" id="ARN81421.1"/>
    </source>
</evidence>